<evidence type="ECO:0000313" key="16">
    <source>
        <dbReference type="Proteomes" id="UP001174909"/>
    </source>
</evidence>
<dbReference type="InterPro" id="IPR001965">
    <property type="entry name" value="Znf_PHD"/>
</dbReference>
<evidence type="ECO:0000313" key="15">
    <source>
        <dbReference type="EMBL" id="CAI8028135.1"/>
    </source>
</evidence>
<feature type="domain" description="PHD-type" evidence="14">
    <location>
        <begin position="8"/>
        <end position="59"/>
    </location>
</feature>
<organism evidence="15 16">
    <name type="scientific">Geodia barretti</name>
    <name type="common">Barrett's horny sponge</name>
    <dbReference type="NCBI Taxonomy" id="519541"/>
    <lineage>
        <taxon>Eukaryota</taxon>
        <taxon>Metazoa</taxon>
        <taxon>Porifera</taxon>
        <taxon>Demospongiae</taxon>
        <taxon>Heteroscleromorpha</taxon>
        <taxon>Tetractinellida</taxon>
        <taxon>Astrophorina</taxon>
        <taxon>Geodiidae</taxon>
        <taxon>Geodia</taxon>
    </lineage>
</organism>
<keyword evidence="4 13" id="KW-0863">Zinc-finger</keyword>
<dbReference type="CDD" id="cd15554">
    <property type="entry name" value="PHD_PHF2_like"/>
    <property type="match status" value="1"/>
</dbReference>
<evidence type="ECO:0000256" key="6">
    <source>
        <dbReference type="ARBA" id="ARBA00022853"/>
    </source>
</evidence>
<dbReference type="InterPro" id="IPR011011">
    <property type="entry name" value="Znf_FYVE_PHD"/>
</dbReference>
<dbReference type="PROSITE" id="PS01359">
    <property type="entry name" value="ZF_PHD_1"/>
    <property type="match status" value="1"/>
</dbReference>
<keyword evidence="3" id="KW-0479">Metal-binding</keyword>
<protein>
    <submittedName>
        <fullName evidence="15">Lysine-specific demethylase 7A</fullName>
    </submittedName>
</protein>
<keyword evidence="12" id="KW-0539">Nucleus</keyword>
<accession>A0AA35WVG8</accession>
<dbReference type="Pfam" id="PF00628">
    <property type="entry name" value="PHD"/>
    <property type="match status" value="1"/>
</dbReference>
<dbReference type="Gene3D" id="2.60.120.650">
    <property type="entry name" value="Cupin"/>
    <property type="match status" value="1"/>
</dbReference>
<reference evidence="15" key="1">
    <citation type="submission" date="2023-03" db="EMBL/GenBank/DDBJ databases">
        <authorList>
            <person name="Steffen K."/>
            <person name="Cardenas P."/>
        </authorList>
    </citation>
    <scope>NUCLEOTIDE SEQUENCE</scope>
</reference>
<evidence type="ECO:0000256" key="1">
    <source>
        <dbReference type="ARBA" id="ARBA00004123"/>
    </source>
</evidence>
<keyword evidence="16" id="KW-1185">Reference proteome</keyword>
<dbReference type="PROSITE" id="PS50016">
    <property type="entry name" value="ZF_PHD_2"/>
    <property type="match status" value="1"/>
</dbReference>
<gene>
    <name evidence="15" type="ORF">GBAR_LOCUS16038</name>
</gene>
<dbReference type="AlphaFoldDB" id="A0AA35WVG8"/>
<dbReference type="InterPro" id="IPR013083">
    <property type="entry name" value="Znf_RING/FYVE/PHD"/>
</dbReference>
<dbReference type="InterPro" id="IPR019787">
    <property type="entry name" value="Znf_PHD-finger"/>
</dbReference>
<keyword evidence="9" id="KW-0408">Iron</keyword>
<comment type="caution">
    <text evidence="15">The sequence shown here is derived from an EMBL/GenBank/DDBJ whole genome shotgun (WGS) entry which is preliminary data.</text>
</comment>
<comment type="similarity">
    <text evidence="2">Belongs to the JHDM1 histone demethylase family. JHDM1D subfamily.</text>
</comment>
<evidence type="ECO:0000256" key="9">
    <source>
        <dbReference type="ARBA" id="ARBA00023004"/>
    </source>
</evidence>
<dbReference type="SMART" id="SM00249">
    <property type="entry name" value="PHD"/>
    <property type="match status" value="1"/>
</dbReference>
<keyword evidence="8" id="KW-0560">Oxidoreductase</keyword>
<evidence type="ECO:0000256" key="3">
    <source>
        <dbReference type="ARBA" id="ARBA00022723"/>
    </source>
</evidence>
<evidence type="ECO:0000256" key="5">
    <source>
        <dbReference type="ARBA" id="ARBA00022833"/>
    </source>
</evidence>
<evidence type="ECO:0000256" key="12">
    <source>
        <dbReference type="ARBA" id="ARBA00023242"/>
    </source>
</evidence>
<dbReference type="InterPro" id="IPR019786">
    <property type="entry name" value="Zinc_finger_PHD-type_CS"/>
</dbReference>
<evidence type="ECO:0000259" key="14">
    <source>
        <dbReference type="PROSITE" id="PS50016"/>
    </source>
</evidence>
<dbReference type="GO" id="GO:0005634">
    <property type="term" value="C:nucleus"/>
    <property type="evidence" value="ECO:0007669"/>
    <property type="project" value="UniProtKB-SubCell"/>
</dbReference>
<evidence type="ECO:0000256" key="10">
    <source>
        <dbReference type="ARBA" id="ARBA00023015"/>
    </source>
</evidence>
<dbReference type="FunFam" id="3.30.40.10:FF:000193">
    <property type="entry name" value="lysine-specific demethylase PHF2 isoform X1"/>
    <property type="match status" value="1"/>
</dbReference>
<evidence type="ECO:0000256" key="4">
    <source>
        <dbReference type="ARBA" id="ARBA00022771"/>
    </source>
</evidence>
<sequence length="232" mass="26742">MAEESDDETYCLCRRAYTDGDFMIQCDICKDWFHGSCVGVEEHQAGDIDTYHCPNCQPEHGPLTLKRRRNWHRHDYSEINDGEKAVQSGTVVFVDNLKSNKKLCDDEVMVYLHGSQLTTQYFEKHGFSRPIMIKKKDGLGVKVPSPEFRVCDVEKYVGPLREVDVIDVNRQDDLLMKMREWTEYYESTGSRKKILNVISLEFSNTELSELVSPPTVVTRDRLDQQTLAGQPP</sequence>
<dbReference type="GO" id="GO:0051213">
    <property type="term" value="F:dioxygenase activity"/>
    <property type="evidence" value="ECO:0007669"/>
    <property type="project" value="UniProtKB-KW"/>
</dbReference>
<dbReference type="EMBL" id="CASHTH010002318">
    <property type="protein sequence ID" value="CAI8028135.1"/>
    <property type="molecule type" value="Genomic_DNA"/>
</dbReference>
<keyword evidence="11" id="KW-0804">Transcription</keyword>
<dbReference type="GO" id="GO:0006325">
    <property type="term" value="P:chromatin organization"/>
    <property type="evidence" value="ECO:0007669"/>
    <property type="project" value="UniProtKB-KW"/>
</dbReference>
<dbReference type="PANTHER" id="PTHR23123">
    <property type="entry name" value="PHD/F-BOX CONTAINING PROTEIN"/>
    <property type="match status" value="1"/>
</dbReference>
<name>A0AA35WVG8_GEOBA</name>
<dbReference type="SUPFAM" id="SSF57903">
    <property type="entry name" value="FYVE/PHD zinc finger"/>
    <property type="match status" value="1"/>
</dbReference>
<dbReference type="InterPro" id="IPR050690">
    <property type="entry name" value="JHDM1_Histone_Demethylase"/>
</dbReference>
<keyword evidence="7" id="KW-0223">Dioxygenase</keyword>
<evidence type="ECO:0000256" key="2">
    <source>
        <dbReference type="ARBA" id="ARBA00006942"/>
    </source>
</evidence>
<evidence type="ECO:0000256" key="8">
    <source>
        <dbReference type="ARBA" id="ARBA00023002"/>
    </source>
</evidence>
<keyword evidence="5" id="KW-0862">Zinc</keyword>
<evidence type="ECO:0000256" key="7">
    <source>
        <dbReference type="ARBA" id="ARBA00022964"/>
    </source>
</evidence>
<dbReference type="Proteomes" id="UP001174909">
    <property type="component" value="Unassembled WGS sequence"/>
</dbReference>
<evidence type="ECO:0000256" key="13">
    <source>
        <dbReference type="PROSITE-ProRule" id="PRU00146"/>
    </source>
</evidence>
<evidence type="ECO:0000256" key="11">
    <source>
        <dbReference type="ARBA" id="ARBA00023163"/>
    </source>
</evidence>
<proteinExistence type="inferred from homology"/>
<keyword evidence="6" id="KW-0156">Chromatin regulator</keyword>
<dbReference type="GO" id="GO:0008270">
    <property type="term" value="F:zinc ion binding"/>
    <property type="evidence" value="ECO:0007669"/>
    <property type="project" value="UniProtKB-KW"/>
</dbReference>
<dbReference type="Gene3D" id="3.30.40.10">
    <property type="entry name" value="Zinc/RING finger domain, C3HC4 (zinc finger)"/>
    <property type="match status" value="1"/>
</dbReference>
<comment type="subcellular location">
    <subcellularLocation>
        <location evidence="1">Nucleus</location>
    </subcellularLocation>
</comment>
<keyword evidence="10" id="KW-0805">Transcription regulation</keyword>